<dbReference type="AlphaFoldDB" id="A0A937K2Z8"/>
<evidence type="ECO:0000313" key="4">
    <source>
        <dbReference type="Proteomes" id="UP000659388"/>
    </source>
</evidence>
<name>A0A937K2Z8_9BACT</name>
<evidence type="ECO:0000313" key="3">
    <source>
        <dbReference type="EMBL" id="MBL3658407.1"/>
    </source>
</evidence>
<keyword evidence="1" id="KW-0175">Coiled coil</keyword>
<evidence type="ECO:0000256" key="1">
    <source>
        <dbReference type="SAM" id="Coils"/>
    </source>
</evidence>
<gene>
    <name evidence="3" type="ORF">JL102_19805</name>
</gene>
<feature type="signal peptide" evidence="2">
    <location>
        <begin position="1"/>
        <end position="21"/>
    </location>
</feature>
<sequence>MKIIKVTLTLLLAFFIASSQAQTWSVTDIDGAIQKGVSNGQLTDELVIIGKQNSLLKLLHEQEKDFNDRRTVKANFKSTPMMLATINVIEVSEKQIDETERKIKKLKAATITRLRLQKLESQLKMEERYLKEVRSEYKFLIPAMLLSGGPGYNYTTFLKVLIRTLKIRRNILSIEYEVNNLITVNKTFKK</sequence>
<comment type="caution">
    <text evidence="3">The sequence shown here is derived from an EMBL/GenBank/DDBJ whole genome shotgun (WGS) entry which is preliminary data.</text>
</comment>
<evidence type="ECO:0008006" key="5">
    <source>
        <dbReference type="Google" id="ProtNLM"/>
    </source>
</evidence>
<feature type="coiled-coil region" evidence="1">
    <location>
        <begin position="89"/>
        <end position="136"/>
    </location>
</feature>
<reference evidence="3" key="1">
    <citation type="submission" date="2021-01" db="EMBL/GenBank/DDBJ databases">
        <title>Fulvivirga kasyanovii gen. nov., sp nov., a novel member of the phylum Bacteroidetes isolated from seawater in a mussel farm.</title>
        <authorList>
            <person name="Zhao L.-H."/>
            <person name="Wang Z.-J."/>
        </authorList>
    </citation>
    <scope>NUCLEOTIDE SEQUENCE</scope>
    <source>
        <strain evidence="3">2943</strain>
    </source>
</reference>
<accession>A0A937K2Z8</accession>
<dbReference type="EMBL" id="JAESIY010000012">
    <property type="protein sequence ID" value="MBL3658407.1"/>
    <property type="molecule type" value="Genomic_DNA"/>
</dbReference>
<protein>
    <recommendedName>
        <fullName evidence="5">DUF4141 domain-containing protein</fullName>
    </recommendedName>
</protein>
<dbReference type="RefSeq" id="WP_202246199.1">
    <property type="nucleotide sequence ID" value="NZ_JAESIY010000012.1"/>
</dbReference>
<keyword evidence="4" id="KW-1185">Reference proteome</keyword>
<keyword evidence="2" id="KW-0732">Signal</keyword>
<organism evidence="3 4">
    <name type="scientific">Fulvivirga sediminis</name>
    <dbReference type="NCBI Taxonomy" id="2803949"/>
    <lineage>
        <taxon>Bacteria</taxon>
        <taxon>Pseudomonadati</taxon>
        <taxon>Bacteroidota</taxon>
        <taxon>Cytophagia</taxon>
        <taxon>Cytophagales</taxon>
        <taxon>Fulvivirgaceae</taxon>
        <taxon>Fulvivirga</taxon>
    </lineage>
</organism>
<proteinExistence type="predicted"/>
<feature type="chain" id="PRO_5037349194" description="DUF4141 domain-containing protein" evidence="2">
    <location>
        <begin position="22"/>
        <end position="190"/>
    </location>
</feature>
<evidence type="ECO:0000256" key="2">
    <source>
        <dbReference type="SAM" id="SignalP"/>
    </source>
</evidence>
<dbReference type="Proteomes" id="UP000659388">
    <property type="component" value="Unassembled WGS sequence"/>
</dbReference>